<keyword evidence="2" id="KW-1185">Reference proteome</keyword>
<sequence length="116" mass="13262">MYQVEHGVKDKEKAATMHPAIAELEASRSAFKDDFALNCLARKQFREAKRAANKSALQDEALVNRLSLAGSQIKLLPEADDDASKAKLIRLMHEKYQVPHLIRYSYEYLDHLNCLF</sequence>
<name>A0A3P7PXK3_DIBLA</name>
<dbReference type="OrthoDB" id="360327at2759"/>
<proteinExistence type="predicted"/>
<dbReference type="GO" id="GO:0000398">
    <property type="term" value="P:mRNA splicing, via spliceosome"/>
    <property type="evidence" value="ECO:0007669"/>
    <property type="project" value="InterPro"/>
</dbReference>
<organism evidence="1 2">
    <name type="scientific">Dibothriocephalus latus</name>
    <name type="common">Fish tapeworm</name>
    <name type="synonym">Diphyllobothrium latum</name>
    <dbReference type="NCBI Taxonomy" id="60516"/>
    <lineage>
        <taxon>Eukaryota</taxon>
        <taxon>Metazoa</taxon>
        <taxon>Spiralia</taxon>
        <taxon>Lophotrochozoa</taxon>
        <taxon>Platyhelminthes</taxon>
        <taxon>Cestoda</taxon>
        <taxon>Eucestoda</taxon>
        <taxon>Diphyllobothriidea</taxon>
        <taxon>Diphyllobothriidae</taxon>
        <taxon>Dibothriocephalus</taxon>
    </lineage>
</organism>
<dbReference type="Proteomes" id="UP000281553">
    <property type="component" value="Unassembled WGS sequence"/>
</dbReference>
<dbReference type="AlphaFoldDB" id="A0A3P7PXK3"/>
<accession>A0A3P7PXK3</accession>
<evidence type="ECO:0000313" key="2">
    <source>
        <dbReference type="Proteomes" id="UP000281553"/>
    </source>
</evidence>
<dbReference type="Pfam" id="PF04502">
    <property type="entry name" value="Saf4_Yju2"/>
    <property type="match status" value="1"/>
</dbReference>
<dbReference type="EMBL" id="UYRU01074274">
    <property type="protein sequence ID" value="VDN24442.1"/>
    <property type="molecule type" value="Genomic_DNA"/>
</dbReference>
<dbReference type="InterPro" id="IPR007590">
    <property type="entry name" value="Saf4/Yju2"/>
</dbReference>
<evidence type="ECO:0000313" key="1">
    <source>
        <dbReference type="EMBL" id="VDN24442.1"/>
    </source>
</evidence>
<reference evidence="1 2" key="1">
    <citation type="submission" date="2018-11" db="EMBL/GenBank/DDBJ databases">
        <authorList>
            <consortium name="Pathogen Informatics"/>
        </authorList>
    </citation>
    <scope>NUCLEOTIDE SEQUENCE [LARGE SCALE GENOMIC DNA]</scope>
</reference>
<gene>
    <name evidence="1" type="ORF">DILT_LOCUS14437</name>
</gene>
<protein>
    <submittedName>
        <fullName evidence="1">Uncharacterized protein</fullName>
    </submittedName>
</protein>